<feature type="transmembrane region" description="Helical" evidence="2">
    <location>
        <begin position="60"/>
        <end position="83"/>
    </location>
</feature>
<evidence type="ECO:0000256" key="1">
    <source>
        <dbReference type="SAM" id="MobiDB-lite"/>
    </source>
</evidence>
<proteinExistence type="predicted"/>
<feature type="region of interest" description="Disordered" evidence="1">
    <location>
        <begin position="94"/>
        <end position="137"/>
    </location>
</feature>
<keyword evidence="2" id="KW-0812">Transmembrane</keyword>
<accession>A0AAV3ZEQ1</accession>
<reference evidence="3 4" key="1">
    <citation type="journal article" date="2021" name="Elife">
        <title>Chloroplast acquisition without the gene transfer in kleptoplastic sea slugs, Plakobranchus ocellatus.</title>
        <authorList>
            <person name="Maeda T."/>
            <person name="Takahashi S."/>
            <person name="Yoshida T."/>
            <person name="Shimamura S."/>
            <person name="Takaki Y."/>
            <person name="Nagai Y."/>
            <person name="Toyoda A."/>
            <person name="Suzuki Y."/>
            <person name="Arimoto A."/>
            <person name="Ishii H."/>
            <person name="Satoh N."/>
            <person name="Nishiyama T."/>
            <person name="Hasebe M."/>
            <person name="Maruyama T."/>
            <person name="Minagawa J."/>
            <person name="Obokata J."/>
            <person name="Shigenobu S."/>
        </authorList>
    </citation>
    <scope>NUCLEOTIDE SEQUENCE [LARGE SCALE GENOMIC DNA]</scope>
</reference>
<dbReference type="AlphaFoldDB" id="A0AAV3ZEQ1"/>
<name>A0AAV3ZEQ1_9GAST</name>
<protein>
    <submittedName>
        <fullName evidence="3">Uncharacterized protein</fullName>
    </submittedName>
</protein>
<keyword evidence="2" id="KW-1133">Transmembrane helix</keyword>
<keyword evidence="2" id="KW-0472">Membrane</keyword>
<dbReference type="Proteomes" id="UP000735302">
    <property type="component" value="Unassembled WGS sequence"/>
</dbReference>
<evidence type="ECO:0000313" key="3">
    <source>
        <dbReference type="EMBL" id="GFN92932.1"/>
    </source>
</evidence>
<organism evidence="3 4">
    <name type="scientific">Plakobranchus ocellatus</name>
    <dbReference type="NCBI Taxonomy" id="259542"/>
    <lineage>
        <taxon>Eukaryota</taxon>
        <taxon>Metazoa</taxon>
        <taxon>Spiralia</taxon>
        <taxon>Lophotrochozoa</taxon>
        <taxon>Mollusca</taxon>
        <taxon>Gastropoda</taxon>
        <taxon>Heterobranchia</taxon>
        <taxon>Euthyneura</taxon>
        <taxon>Panpulmonata</taxon>
        <taxon>Sacoglossa</taxon>
        <taxon>Placobranchoidea</taxon>
        <taxon>Plakobranchidae</taxon>
        <taxon>Plakobranchus</taxon>
    </lineage>
</organism>
<dbReference type="EMBL" id="BLXT01002301">
    <property type="protein sequence ID" value="GFN92932.1"/>
    <property type="molecule type" value="Genomic_DNA"/>
</dbReference>
<evidence type="ECO:0000256" key="2">
    <source>
        <dbReference type="SAM" id="Phobius"/>
    </source>
</evidence>
<sequence>MFFIDRLGRPTRVDQDNLLNGGQLSNGDIFINKESSAFLLLAPETKPLCLSRVVESPRNLFYAIYLAPGLAAYHGTPILLPWLPRNYISRKLRRASTRTGPSSFLRKEASRSANGGQLCPAAAATPPPSPIDSTLPL</sequence>
<evidence type="ECO:0000313" key="4">
    <source>
        <dbReference type="Proteomes" id="UP000735302"/>
    </source>
</evidence>
<keyword evidence="4" id="KW-1185">Reference proteome</keyword>
<comment type="caution">
    <text evidence="3">The sequence shown here is derived from an EMBL/GenBank/DDBJ whole genome shotgun (WGS) entry which is preliminary data.</text>
</comment>
<gene>
    <name evidence="3" type="ORF">PoB_001943800</name>
</gene>